<feature type="domain" description="aECM cysteine-cradle" evidence="1">
    <location>
        <begin position="249"/>
        <end position="300"/>
    </location>
</feature>
<accession>A0A0N4ZBE3</accession>
<keyword evidence="2" id="KW-1185">Reference proteome</keyword>
<sequence length="304" mass="35446">MSNGSLKADNLKVLSTDSRRKVKKIKCYEMYIYYDDNNNVLEEQIIRELAPKIVKAKHFSRNWNSSLSIHSLNDTSNRESNIDTSIKPTKFNLIKSPLSKNKITTSITPISMIRTNDVRRSPNKYDYNHHYMQTVSRSTNKDDYYSFNKKHNRRFYSRMNDPVKITDSYKHAKHHRHGYGKYPKTFVKTLTELDPIEEFKNKPEIFKDLSTIPPSAIPYNNNNVQTIKSNLISSIMDDANKSNGETMSRDNCSKMQSFAKGFGIQNIQDWVRRNCTLAKMYMPNATCSQINHFVDSCYNQNLFT</sequence>
<dbReference type="InterPro" id="IPR055352">
    <property type="entry name" value="CCD_aECM"/>
</dbReference>
<reference evidence="3" key="1">
    <citation type="submission" date="2017-02" db="UniProtKB">
        <authorList>
            <consortium name="WormBaseParasite"/>
        </authorList>
    </citation>
    <scope>IDENTIFICATION</scope>
</reference>
<proteinExistence type="predicted"/>
<evidence type="ECO:0000313" key="3">
    <source>
        <dbReference type="WBParaSite" id="PTRK_0000485600.1"/>
    </source>
</evidence>
<dbReference type="Pfam" id="PF23626">
    <property type="entry name" value="CCD_aECM"/>
    <property type="match status" value="1"/>
</dbReference>
<evidence type="ECO:0000259" key="1">
    <source>
        <dbReference type="Pfam" id="PF23626"/>
    </source>
</evidence>
<dbReference type="PANTHER" id="PTHR37435:SF2">
    <property type="entry name" value="GROUND-LIKE DOMAIN-CONTAINING PROTEIN"/>
    <property type="match status" value="1"/>
</dbReference>
<dbReference type="WBParaSite" id="PTRK_0000485600.1">
    <property type="protein sequence ID" value="PTRK_0000485600.1"/>
    <property type="gene ID" value="PTRK_0000485600"/>
</dbReference>
<protein>
    <submittedName>
        <fullName evidence="3">Homeobox domain-containing protein</fullName>
    </submittedName>
</protein>
<evidence type="ECO:0000313" key="2">
    <source>
        <dbReference type="Proteomes" id="UP000038045"/>
    </source>
</evidence>
<name>A0A0N4ZBE3_PARTI</name>
<dbReference type="Proteomes" id="UP000038045">
    <property type="component" value="Unplaced"/>
</dbReference>
<dbReference type="PANTHER" id="PTHR37435">
    <property type="entry name" value="PROTEIN CBG14344"/>
    <property type="match status" value="1"/>
</dbReference>
<dbReference type="AlphaFoldDB" id="A0A0N4ZBE3"/>
<organism evidence="2 3">
    <name type="scientific">Parastrongyloides trichosuri</name>
    <name type="common">Possum-specific nematode worm</name>
    <dbReference type="NCBI Taxonomy" id="131310"/>
    <lineage>
        <taxon>Eukaryota</taxon>
        <taxon>Metazoa</taxon>
        <taxon>Ecdysozoa</taxon>
        <taxon>Nematoda</taxon>
        <taxon>Chromadorea</taxon>
        <taxon>Rhabditida</taxon>
        <taxon>Tylenchina</taxon>
        <taxon>Panagrolaimomorpha</taxon>
        <taxon>Strongyloidoidea</taxon>
        <taxon>Strongyloididae</taxon>
        <taxon>Parastrongyloides</taxon>
    </lineage>
</organism>